<dbReference type="Proteomes" id="UP000257607">
    <property type="component" value="Chromosome"/>
</dbReference>
<dbReference type="NCBIfam" id="NF045550">
    <property type="entry name" value="FrctkaseScrK"/>
    <property type="match status" value="1"/>
</dbReference>
<dbReference type="EMBL" id="CP031003">
    <property type="protein sequence ID" value="AXN36580.1"/>
    <property type="molecule type" value="Genomic_DNA"/>
</dbReference>
<reference evidence="14 15" key="1">
    <citation type="submission" date="2018-07" db="EMBL/GenBank/DDBJ databases">
        <title>Lactobacillus curvatus genome sequence.</title>
        <authorList>
            <person name="Prechtl R."/>
        </authorList>
    </citation>
    <scope>NUCLEOTIDE SEQUENCE [LARGE SCALE GENOMIC DNA]</scope>
    <source>
        <strain evidence="14 15">TMW 1.1928</strain>
    </source>
</reference>
<evidence type="ECO:0000256" key="2">
    <source>
        <dbReference type="ARBA" id="ARBA00006479"/>
    </source>
</evidence>
<evidence type="ECO:0000256" key="5">
    <source>
        <dbReference type="ARBA" id="ARBA00022741"/>
    </source>
</evidence>
<keyword evidence="8" id="KW-0067">ATP-binding</keyword>
<dbReference type="EC" id="2.7.1.4" evidence="11"/>
<dbReference type="SUPFAM" id="SSF53067">
    <property type="entry name" value="Actin-like ATPase domain"/>
    <property type="match status" value="1"/>
</dbReference>
<evidence type="ECO:0000256" key="13">
    <source>
        <dbReference type="ARBA" id="ARBA00074653"/>
    </source>
</evidence>
<dbReference type="InterPro" id="IPR043129">
    <property type="entry name" value="ATPase_NBD"/>
</dbReference>
<evidence type="ECO:0000256" key="10">
    <source>
        <dbReference type="ARBA" id="ARBA00023277"/>
    </source>
</evidence>
<gene>
    <name evidence="14" type="ORF">DT351_09680</name>
</gene>
<evidence type="ECO:0000256" key="6">
    <source>
        <dbReference type="ARBA" id="ARBA00022777"/>
    </source>
</evidence>
<dbReference type="RefSeq" id="WP_056966292.1">
    <property type="nucleotide sequence ID" value="NZ_BJOQ01000031.1"/>
</dbReference>
<evidence type="ECO:0000256" key="9">
    <source>
        <dbReference type="ARBA" id="ARBA00022842"/>
    </source>
</evidence>
<evidence type="ECO:0000256" key="4">
    <source>
        <dbReference type="ARBA" id="ARBA00022723"/>
    </source>
</evidence>
<keyword evidence="7" id="KW-0862">Zinc</keyword>
<accession>A0A1B2A4A3</accession>
<keyword evidence="4" id="KW-0479">Metal-binding</keyword>
<dbReference type="Gene3D" id="3.30.420.40">
    <property type="match status" value="2"/>
</dbReference>
<dbReference type="PROSITE" id="PS01125">
    <property type="entry name" value="ROK"/>
    <property type="match status" value="1"/>
</dbReference>
<dbReference type="InterPro" id="IPR054618">
    <property type="entry name" value="ScrK"/>
</dbReference>
<dbReference type="OrthoDB" id="9783435at2"/>
<comment type="catalytic activity">
    <reaction evidence="12">
        <text>D-fructose + ATP = D-fructose 6-phosphate + ADP + H(+)</text>
        <dbReference type="Rhea" id="RHEA:16125"/>
        <dbReference type="ChEBI" id="CHEBI:15378"/>
        <dbReference type="ChEBI" id="CHEBI:30616"/>
        <dbReference type="ChEBI" id="CHEBI:37721"/>
        <dbReference type="ChEBI" id="CHEBI:61527"/>
        <dbReference type="ChEBI" id="CHEBI:456216"/>
        <dbReference type="EC" id="2.7.1.4"/>
    </reaction>
</comment>
<keyword evidence="6" id="KW-0418">Kinase</keyword>
<evidence type="ECO:0000256" key="12">
    <source>
        <dbReference type="ARBA" id="ARBA00048451"/>
    </source>
</evidence>
<dbReference type="InterPro" id="IPR051804">
    <property type="entry name" value="Carb_Metab_Reg_Kinase/Isom"/>
</dbReference>
<dbReference type="PANTHER" id="PTHR42742:SF3">
    <property type="entry name" value="FRUCTOKINASE"/>
    <property type="match status" value="1"/>
</dbReference>
<comment type="similarity">
    <text evidence="2">Belongs to the ROK (NagC/XylR) family.</text>
</comment>
<evidence type="ECO:0000256" key="1">
    <source>
        <dbReference type="ARBA" id="ARBA00001946"/>
    </source>
</evidence>
<evidence type="ECO:0000256" key="11">
    <source>
        <dbReference type="ARBA" id="ARBA00038887"/>
    </source>
</evidence>
<sequence>MLLGSIEAGGTKFVCAVGNDDYQVKDKIQIPTTTPAETLGKVVDYFKRFEIDALGIATFGPIEVRTTSPKYGYITSTPKPGWKDTDFLGFLKKSIDVPMSWTTDVNGSAYGEFTMATLFNEKINSLVYYTIGTGVGAGAVINGQLVGGIGHPEMGHVLLKRHPDDLGFKGICPFHGDCLEGLVAGPTFEARTGKKGAEVPLTDQTWDVLAYYIAQAALQTTLTLRPNKIVFGGGVTNSVLLEKVRTEFAKLLNDYVQVPPLDKYLTMPSVPNNGSANVGNFALAAKLLVG</sequence>
<dbReference type="FunFam" id="3.30.420.40:FF:000136">
    <property type="entry name" value="Putative fructokinase"/>
    <property type="match status" value="1"/>
</dbReference>
<dbReference type="GO" id="GO:0005524">
    <property type="term" value="F:ATP binding"/>
    <property type="evidence" value="ECO:0007669"/>
    <property type="project" value="UniProtKB-KW"/>
</dbReference>
<dbReference type="AlphaFoldDB" id="A0A1B2A4A3"/>
<keyword evidence="9" id="KW-0460">Magnesium</keyword>
<dbReference type="CDD" id="cd24067">
    <property type="entry name" value="ASKHA_NBD_ROK_BsFRK-like"/>
    <property type="match status" value="1"/>
</dbReference>
<dbReference type="GO" id="GO:0008865">
    <property type="term" value="F:fructokinase activity"/>
    <property type="evidence" value="ECO:0007669"/>
    <property type="project" value="UniProtKB-EC"/>
</dbReference>
<dbReference type="GO" id="GO:0046872">
    <property type="term" value="F:metal ion binding"/>
    <property type="evidence" value="ECO:0007669"/>
    <property type="project" value="UniProtKB-KW"/>
</dbReference>
<dbReference type="InterPro" id="IPR000600">
    <property type="entry name" value="ROK"/>
</dbReference>
<protein>
    <recommendedName>
        <fullName evidence="13">Fructokinase</fullName>
        <ecNumber evidence="11">2.7.1.4</ecNumber>
    </recommendedName>
</protein>
<evidence type="ECO:0000313" key="15">
    <source>
        <dbReference type="Proteomes" id="UP000257607"/>
    </source>
</evidence>
<name>A0A1B2A4A3_LATCU</name>
<keyword evidence="5" id="KW-0547">Nucleotide-binding</keyword>
<evidence type="ECO:0000256" key="7">
    <source>
        <dbReference type="ARBA" id="ARBA00022833"/>
    </source>
</evidence>
<dbReference type="GeneID" id="49611530"/>
<organism evidence="14 15">
    <name type="scientific">Latilactobacillus curvatus</name>
    <name type="common">Lactobacillus curvatus</name>
    <dbReference type="NCBI Taxonomy" id="28038"/>
    <lineage>
        <taxon>Bacteria</taxon>
        <taxon>Bacillati</taxon>
        <taxon>Bacillota</taxon>
        <taxon>Bacilli</taxon>
        <taxon>Lactobacillales</taxon>
        <taxon>Lactobacillaceae</taxon>
        <taxon>Latilactobacillus</taxon>
    </lineage>
</organism>
<proteinExistence type="inferred from homology"/>
<keyword evidence="3" id="KW-0808">Transferase</keyword>
<evidence type="ECO:0000313" key="14">
    <source>
        <dbReference type="EMBL" id="AXN36580.1"/>
    </source>
</evidence>
<comment type="cofactor">
    <cofactor evidence="1">
        <name>Mg(2+)</name>
        <dbReference type="ChEBI" id="CHEBI:18420"/>
    </cofactor>
</comment>
<evidence type="ECO:0000256" key="3">
    <source>
        <dbReference type="ARBA" id="ARBA00022679"/>
    </source>
</evidence>
<dbReference type="PANTHER" id="PTHR42742">
    <property type="entry name" value="TRANSCRIPTIONAL REPRESSOR MPRA"/>
    <property type="match status" value="1"/>
</dbReference>
<dbReference type="InterPro" id="IPR049874">
    <property type="entry name" value="ROK_cs"/>
</dbReference>
<dbReference type="FunFam" id="3.30.420.40:FF:000153">
    <property type="entry name" value="Putative fructokinase"/>
    <property type="match status" value="1"/>
</dbReference>
<dbReference type="Pfam" id="PF00480">
    <property type="entry name" value="ROK"/>
    <property type="match status" value="1"/>
</dbReference>
<keyword evidence="10" id="KW-0119">Carbohydrate metabolism</keyword>
<evidence type="ECO:0000256" key="8">
    <source>
        <dbReference type="ARBA" id="ARBA00022840"/>
    </source>
</evidence>